<dbReference type="AlphaFoldDB" id="A0ABD0PIG3"/>
<keyword evidence="2" id="KW-1185">Reference proteome</keyword>
<dbReference type="EMBL" id="JAMKFB020000015">
    <property type="protein sequence ID" value="KAL0173835.1"/>
    <property type="molecule type" value="Genomic_DNA"/>
</dbReference>
<reference evidence="1 2" key="1">
    <citation type="submission" date="2024-05" db="EMBL/GenBank/DDBJ databases">
        <title>Genome sequencing and assembly of Indian major carp, Cirrhinus mrigala (Hamilton, 1822).</title>
        <authorList>
            <person name="Mohindra V."/>
            <person name="Chowdhury L.M."/>
            <person name="Lal K."/>
            <person name="Jena J.K."/>
        </authorList>
    </citation>
    <scope>NUCLEOTIDE SEQUENCE [LARGE SCALE GENOMIC DNA]</scope>
    <source>
        <strain evidence="1">CM1030</strain>
        <tissue evidence="1">Blood</tissue>
    </source>
</reference>
<sequence>PFLLHGSFLRWLHRRPSSWLWPGSRLAPPAPSPAFCLPDSFLHRLHPGLRSSSSSW</sequence>
<evidence type="ECO:0000313" key="1">
    <source>
        <dbReference type="EMBL" id="KAL0173835.1"/>
    </source>
</evidence>
<comment type="caution">
    <text evidence="1">The sequence shown here is derived from an EMBL/GenBank/DDBJ whole genome shotgun (WGS) entry which is preliminary data.</text>
</comment>
<organism evidence="1 2">
    <name type="scientific">Cirrhinus mrigala</name>
    <name type="common">Mrigala</name>
    <dbReference type="NCBI Taxonomy" id="683832"/>
    <lineage>
        <taxon>Eukaryota</taxon>
        <taxon>Metazoa</taxon>
        <taxon>Chordata</taxon>
        <taxon>Craniata</taxon>
        <taxon>Vertebrata</taxon>
        <taxon>Euteleostomi</taxon>
        <taxon>Actinopterygii</taxon>
        <taxon>Neopterygii</taxon>
        <taxon>Teleostei</taxon>
        <taxon>Ostariophysi</taxon>
        <taxon>Cypriniformes</taxon>
        <taxon>Cyprinidae</taxon>
        <taxon>Labeoninae</taxon>
        <taxon>Labeonini</taxon>
        <taxon>Cirrhinus</taxon>
    </lineage>
</organism>
<protein>
    <submittedName>
        <fullName evidence="1">Uncharacterized protein</fullName>
    </submittedName>
</protein>
<gene>
    <name evidence="1" type="ORF">M9458_029803</name>
</gene>
<feature type="non-terminal residue" evidence="1">
    <location>
        <position position="1"/>
    </location>
</feature>
<proteinExistence type="predicted"/>
<evidence type="ECO:0000313" key="2">
    <source>
        <dbReference type="Proteomes" id="UP001529510"/>
    </source>
</evidence>
<dbReference type="Proteomes" id="UP001529510">
    <property type="component" value="Unassembled WGS sequence"/>
</dbReference>
<accession>A0ABD0PIG3</accession>
<name>A0ABD0PIG3_CIRMR</name>
<feature type="non-terminal residue" evidence="1">
    <location>
        <position position="56"/>
    </location>
</feature>